<keyword evidence="3" id="KW-1185">Reference proteome</keyword>
<dbReference type="Gene3D" id="3.40.50.2000">
    <property type="entry name" value="Glycogen Phosphorylase B"/>
    <property type="match status" value="2"/>
</dbReference>
<dbReference type="HOGENOM" id="CLU_009583_33_0_7"/>
<dbReference type="PANTHER" id="PTHR45947">
    <property type="entry name" value="SULFOQUINOVOSYL TRANSFERASE SQD2"/>
    <property type="match status" value="1"/>
</dbReference>
<evidence type="ECO:0000259" key="1">
    <source>
        <dbReference type="Pfam" id="PF00534"/>
    </source>
</evidence>
<dbReference type="eggNOG" id="COG0438">
    <property type="taxonomic scope" value="Bacteria"/>
</dbReference>
<dbReference type="EMBL" id="CP002629">
    <property type="protein sequence ID" value="AEB08127.1"/>
    <property type="molecule type" value="Genomic_DNA"/>
</dbReference>
<dbReference type="InterPro" id="IPR050194">
    <property type="entry name" value="Glycosyltransferase_grp1"/>
</dbReference>
<dbReference type="GO" id="GO:0016758">
    <property type="term" value="F:hexosyltransferase activity"/>
    <property type="evidence" value="ECO:0007669"/>
    <property type="project" value="TreeGrafter"/>
</dbReference>
<dbReference type="STRING" id="880072.Desac_0235"/>
<reference evidence="3" key="2">
    <citation type="submission" date="2011-03" db="EMBL/GenBank/DDBJ databases">
        <title>The complete genome of Desulfobacca acetoxidans DSM 11109.</title>
        <authorList>
            <consortium name="US DOE Joint Genome Institute (JGI-PGF)"/>
            <person name="Lucas S."/>
            <person name="Copeland A."/>
            <person name="Lapidus A."/>
            <person name="Bruce D."/>
            <person name="Goodwin L."/>
            <person name="Pitluck S."/>
            <person name="Peters L."/>
            <person name="Kyrpides N."/>
            <person name="Mavromatis K."/>
            <person name="Ivanova N."/>
            <person name="Ovchinnikova G."/>
            <person name="Teshima H."/>
            <person name="Detter J.C."/>
            <person name="Han C."/>
            <person name="Land M."/>
            <person name="Hauser L."/>
            <person name="Markowitz V."/>
            <person name="Cheng J.-F."/>
            <person name="Hugenholtz P."/>
            <person name="Woyke T."/>
            <person name="Wu D."/>
            <person name="Spring S."/>
            <person name="Schueler E."/>
            <person name="Brambilla E."/>
            <person name="Klenk H.-P."/>
            <person name="Eisen J.A."/>
        </authorList>
    </citation>
    <scope>NUCLEOTIDE SEQUENCE [LARGE SCALE GENOMIC DNA]</scope>
    <source>
        <strain evidence="3">ATCC 700848 / DSM 11109 / ASRB2</strain>
    </source>
</reference>
<feature type="domain" description="Glycosyl transferase family 1" evidence="1">
    <location>
        <begin position="190"/>
        <end position="338"/>
    </location>
</feature>
<dbReference type="PANTHER" id="PTHR45947:SF3">
    <property type="entry name" value="SULFOQUINOVOSYL TRANSFERASE SQD2"/>
    <property type="match status" value="1"/>
</dbReference>
<dbReference type="OrthoDB" id="9804196at2"/>
<accession>F2NED7</accession>
<dbReference type="Proteomes" id="UP000000483">
    <property type="component" value="Chromosome"/>
</dbReference>
<evidence type="ECO:0000313" key="2">
    <source>
        <dbReference type="EMBL" id="AEB08127.1"/>
    </source>
</evidence>
<dbReference type="SUPFAM" id="SSF53756">
    <property type="entry name" value="UDP-Glycosyltransferase/glycogen phosphorylase"/>
    <property type="match status" value="1"/>
</dbReference>
<dbReference type="KEGG" id="dao:Desac_0235"/>
<dbReference type="AlphaFoldDB" id="F2NED7"/>
<dbReference type="RefSeq" id="WP_013705240.1">
    <property type="nucleotide sequence ID" value="NC_015388.1"/>
</dbReference>
<proteinExistence type="predicted"/>
<keyword evidence="2" id="KW-0808">Transferase</keyword>
<evidence type="ECO:0000313" key="3">
    <source>
        <dbReference type="Proteomes" id="UP000000483"/>
    </source>
</evidence>
<dbReference type="InterPro" id="IPR001296">
    <property type="entry name" value="Glyco_trans_1"/>
</dbReference>
<name>F2NED7_DESAR</name>
<protein>
    <submittedName>
        <fullName evidence="2">Glycosyl transferase group 1</fullName>
    </submittedName>
</protein>
<gene>
    <name evidence="2" type="ordered locus">Desac_0235</name>
</gene>
<reference evidence="2 3" key="1">
    <citation type="journal article" date="2011" name="Stand. Genomic Sci.">
        <title>Complete genome sequence of the acetate-degrading sulfate reducer Desulfobacca acetoxidans type strain (ASRB2).</title>
        <authorList>
            <person name="Goker M."/>
            <person name="Teshima H."/>
            <person name="Lapidus A."/>
            <person name="Nolan M."/>
            <person name="Lucas S."/>
            <person name="Hammon N."/>
            <person name="Deshpande S."/>
            <person name="Cheng J.F."/>
            <person name="Tapia R."/>
            <person name="Han C."/>
            <person name="Goodwin L."/>
            <person name="Pitluck S."/>
            <person name="Huntemann M."/>
            <person name="Liolios K."/>
            <person name="Ivanova N."/>
            <person name="Pagani I."/>
            <person name="Mavromatis K."/>
            <person name="Ovchinikova G."/>
            <person name="Pati A."/>
            <person name="Chen A."/>
            <person name="Palaniappan K."/>
            <person name="Land M."/>
            <person name="Hauser L."/>
            <person name="Brambilla E.M."/>
            <person name="Rohde M."/>
            <person name="Spring S."/>
            <person name="Detter J.C."/>
            <person name="Woyke T."/>
            <person name="Bristow J."/>
            <person name="Eisen J.A."/>
            <person name="Markowitz V."/>
            <person name="Hugenholtz P."/>
            <person name="Kyrpides N.C."/>
            <person name="Klenk H.P."/>
        </authorList>
    </citation>
    <scope>NUCLEOTIDE SEQUENCE [LARGE SCALE GENOMIC DNA]</scope>
    <source>
        <strain evidence="3">ATCC 700848 / DSM 11109 / ASRB2</strain>
    </source>
</reference>
<organism evidence="2 3">
    <name type="scientific">Desulfobacca acetoxidans (strain ATCC 700848 / DSM 11109 / ASRB2)</name>
    <dbReference type="NCBI Taxonomy" id="880072"/>
    <lineage>
        <taxon>Bacteria</taxon>
        <taxon>Pseudomonadati</taxon>
        <taxon>Thermodesulfobacteriota</taxon>
        <taxon>Desulfobaccia</taxon>
        <taxon>Desulfobaccales</taxon>
        <taxon>Desulfobaccaceae</taxon>
        <taxon>Desulfobacca</taxon>
    </lineage>
</organism>
<sequence length="378" mass="43587">MVTKERFPIKILHVVDSMNRGGVETWLMQVFRRIDLNIFRIDLLVHTIAACEYNNELQSLGIRIIPCLRPDRPWQYALNFKNIIKKYGPYDIIHSHVNRFSGFVMFLAYLAKIPMRIVRSSSTSDGRSANYQRRLYNKLMLYLTKRYATHLQATTQAAALGLFESRLSNTNYSRILNTGIDFQVFKNLQDKQIIRNALKIPVNVPVIGHVGRFVEAKNHDFIINLADRILQERPEMHFLCIGDGPLRPQIEKKVSVLKIKGNFTFTGVRPDIPDLLFAMDVFLFPSKWEGFGRVILEAHAAGVPCIISDVIPPDIDVVAPLIKRLSLSKPISQWCREILNFIETPAMITREESLNILENSRFDINYSVRELVSIYINR</sequence>
<dbReference type="Pfam" id="PF00534">
    <property type="entry name" value="Glycos_transf_1"/>
    <property type="match status" value="1"/>
</dbReference>